<dbReference type="AlphaFoldDB" id="A0A0R3PS11"/>
<dbReference type="WBParaSite" id="ACOC_0000836501-mRNA-1">
    <property type="protein sequence ID" value="ACOC_0000836501-mRNA-1"/>
    <property type="gene ID" value="ACOC_0000836501"/>
</dbReference>
<evidence type="ECO:0000313" key="2">
    <source>
        <dbReference type="Proteomes" id="UP000267027"/>
    </source>
</evidence>
<name>A0A0R3PS11_ANGCS</name>
<proteinExistence type="predicted"/>
<reference evidence="1 2" key="2">
    <citation type="submission" date="2018-11" db="EMBL/GenBank/DDBJ databases">
        <authorList>
            <consortium name="Pathogen Informatics"/>
        </authorList>
    </citation>
    <scope>NUCLEOTIDE SEQUENCE [LARGE SCALE GENOMIC DNA]</scope>
    <source>
        <strain evidence="1 2">Costa Rica</strain>
    </source>
</reference>
<gene>
    <name evidence="1" type="ORF">ACOC_LOCUS8366</name>
</gene>
<dbReference type="EMBL" id="UYYA01004147">
    <property type="protein sequence ID" value="VDM59951.1"/>
    <property type="molecule type" value="Genomic_DNA"/>
</dbReference>
<sequence>MLHVESHVGACEDKGGDFTALRSIHDDIAKDKMDCVRGFPEACRAWTILVAGLVDRLRAAPRRCSYVPLASGQNSIINSTLSVSSLELRRFDHCGTPQSLPDIEIAALEKALPHVRSSNPALASIN</sequence>
<evidence type="ECO:0000313" key="3">
    <source>
        <dbReference type="WBParaSite" id="ACOC_0000836501-mRNA-1"/>
    </source>
</evidence>
<dbReference type="OrthoDB" id="5863194at2759"/>
<protein>
    <submittedName>
        <fullName evidence="3">RNase H domain-containing protein</fullName>
    </submittedName>
</protein>
<evidence type="ECO:0000313" key="1">
    <source>
        <dbReference type="EMBL" id="VDM59951.1"/>
    </source>
</evidence>
<organism evidence="3">
    <name type="scientific">Angiostrongylus costaricensis</name>
    <name type="common">Nematode worm</name>
    <dbReference type="NCBI Taxonomy" id="334426"/>
    <lineage>
        <taxon>Eukaryota</taxon>
        <taxon>Metazoa</taxon>
        <taxon>Ecdysozoa</taxon>
        <taxon>Nematoda</taxon>
        <taxon>Chromadorea</taxon>
        <taxon>Rhabditida</taxon>
        <taxon>Rhabditina</taxon>
        <taxon>Rhabditomorpha</taxon>
        <taxon>Strongyloidea</taxon>
        <taxon>Metastrongylidae</taxon>
        <taxon>Angiostrongylus</taxon>
    </lineage>
</organism>
<reference evidence="3" key="1">
    <citation type="submission" date="2017-02" db="UniProtKB">
        <authorList>
            <consortium name="WormBaseParasite"/>
        </authorList>
    </citation>
    <scope>IDENTIFICATION</scope>
</reference>
<accession>A0A0R3PS11</accession>
<dbReference type="OMA" id="MLHVESH"/>
<dbReference type="Proteomes" id="UP000267027">
    <property type="component" value="Unassembled WGS sequence"/>
</dbReference>
<keyword evidence="2" id="KW-1185">Reference proteome</keyword>